<dbReference type="InterPro" id="IPR036291">
    <property type="entry name" value="NAD(P)-bd_dom_sf"/>
</dbReference>
<organism evidence="2 3">
    <name type="scientific">Leptospira tipperaryensis</name>
    <dbReference type="NCBI Taxonomy" id="2564040"/>
    <lineage>
        <taxon>Bacteria</taxon>
        <taxon>Pseudomonadati</taxon>
        <taxon>Spirochaetota</taxon>
        <taxon>Spirochaetia</taxon>
        <taxon>Leptospirales</taxon>
        <taxon>Leptospiraceae</taxon>
        <taxon>Leptospira</taxon>
    </lineage>
</organism>
<dbReference type="InterPro" id="IPR001509">
    <property type="entry name" value="Epimerase_deHydtase"/>
</dbReference>
<protein>
    <submittedName>
        <fullName evidence="2">UDP-glucose 4-epimerase</fullName>
    </submittedName>
</protein>
<dbReference type="AlphaFoldDB" id="A0A1D7V2C9"/>
<dbReference type="PANTHER" id="PTHR43245">
    <property type="entry name" value="BIFUNCTIONAL POLYMYXIN RESISTANCE PROTEIN ARNA"/>
    <property type="match status" value="1"/>
</dbReference>
<dbReference type="Pfam" id="PF01370">
    <property type="entry name" value="Epimerase"/>
    <property type="match status" value="1"/>
</dbReference>
<accession>A0A1D7V2C9</accession>
<keyword evidence="3" id="KW-1185">Reference proteome</keyword>
<dbReference type="SUPFAM" id="SSF51735">
    <property type="entry name" value="NAD(P)-binding Rossmann-fold domains"/>
    <property type="match status" value="1"/>
</dbReference>
<dbReference type="Gene3D" id="3.40.50.720">
    <property type="entry name" value="NAD(P)-binding Rossmann-like Domain"/>
    <property type="match status" value="1"/>
</dbReference>
<name>A0A1D7V2C9_9LEPT</name>
<dbReference type="EMBL" id="CP015217">
    <property type="protein sequence ID" value="AOP35974.1"/>
    <property type="molecule type" value="Genomic_DNA"/>
</dbReference>
<evidence type="ECO:0000313" key="2">
    <source>
        <dbReference type="EMBL" id="AOP35974.1"/>
    </source>
</evidence>
<evidence type="ECO:0000313" key="3">
    <source>
        <dbReference type="Proteomes" id="UP000094197"/>
    </source>
</evidence>
<feature type="domain" description="NAD-dependent epimerase/dehydratase" evidence="1">
    <location>
        <begin position="6"/>
        <end position="240"/>
    </location>
</feature>
<dbReference type="RefSeq" id="WP_069609186.1">
    <property type="nucleotide sequence ID" value="NZ_CP015217.1"/>
</dbReference>
<gene>
    <name evidence="2" type="ORF">A0128_07495</name>
</gene>
<dbReference type="PANTHER" id="PTHR43245:SF23">
    <property type="entry name" value="NAD(P)-BINDING DOMAIN-CONTAINING PROTEIN"/>
    <property type="match status" value="1"/>
</dbReference>
<evidence type="ECO:0000259" key="1">
    <source>
        <dbReference type="Pfam" id="PF01370"/>
    </source>
</evidence>
<proteinExistence type="predicted"/>
<reference evidence="2 3" key="1">
    <citation type="submission" date="2016-04" db="EMBL/GenBank/DDBJ databases">
        <title>Complete genome seqeunce of Leptospira alstonii serovar Room22.</title>
        <authorList>
            <person name="Nally J.E."/>
            <person name="Bayles D.O."/>
            <person name="Hurley D."/>
            <person name="Fanning S."/>
            <person name="McMahon B.J."/>
            <person name="Arent Z."/>
        </authorList>
    </citation>
    <scope>NUCLEOTIDE SEQUENCE [LARGE SCALE GENOMIC DNA]</scope>
    <source>
        <strain evidence="2 3">GWTS #1</strain>
    </source>
</reference>
<sequence>MNRKKILITGSSGFLGGRIAKYLAESDKNEIRLGTTKDIFLPTYIRSGKVVSMVWDSQSSLDSACQNTEIIIHCAGMNASDCTKDPRRALEFNGHITGRLLDAAIKNGVSRFLFLSTAHVYSNSFEGIISESSLVTNIHPYATSNFAGETEVNKRTLDGKISGINIRLSNAYGAPVDPKVDCWMLLVNDLCRQAVTTKRMVLKSTGIQKRDFIPIHEVCRAIEHLITFSLEKTENTFNVGGGLSISVWEMAKLIQERCRLVLGFSPELERVQPKDEEYSSDFRYDVTKLLSSGFEYSNFGTSEIDQLLNFCKLNFKN</sequence>
<dbReference type="InterPro" id="IPR050177">
    <property type="entry name" value="Lipid_A_modif_metabolic_enz"/>
</dbReference>
<dbReference type="KEGG" id="laj:A0128_07495"/>
<dbReference type="CDD" id="cd08946">
    <property type="entry name" value="SDR_e"/>
    <property type="match status" value="1"/>
</dbReference>
<dbReference type="Proteomes" id="UP000094197">
    <property type="component" value="Chromosome 1"/>
</dbReference>
<dbReference type="OrthoDB" id="9803892at2"/>